<dbReference type="PATRIC" id="fig|1395513.3.peg.3170"/>
<dbReference type="Pfam" id="PF22016">
    <property type="entry name" value="DUF6933"/>
    <property type="match status" value="1"/>
</dbReference>
<feature type="domain" description="DUF6933" evidence="2">
    <location>
        <begin position="2"/>
        <end position="157"/>
    </location>
</feature>
<dbReference type="InterPro" id="IPR024047">
    <property type="entry name" value="MM3350-like_sf"/>
</dbReference>
<dbReference type="STRING" id="1395513.P343_15590"/>
<feature type="domain" description="Plasmid pRiA4b Orf3-like" evidence="1">
    <location>
        <begin position="176"/>
        <end position="350"/>
    </location>
</feature>
<dbReference type="SUPFAM" id="SSF159941">
    <property type="entry name" value="MM3350-like"/>
    <property type="match status" value="1"/>
</dbReference>
<protein>
    <recommendedName>
        <fullName evidence="5">TnpR protein</fullName>
    </recommendedName>
</protein>
<evidence type="ECO:0000313" key="3">
    <source>
        <dbReference type="EMBL" id="EST10763.1"/>
    </source>
</evidence>
<dbReference type="InterPro" id="IPR012912">
    <property type="entry name" value="Plasmid_pRiA4b_Orf3-like"/>
</dbReference>
<proteinExistence type="predicted"/>
<dbReference type="eggNOG" id="COG4974">
    <property type="taxonomic scope" value="Bacteria"/>
</dbReference>
<evidence type="ECO:0000259" key="2">
    <source>
        <dbReference type="Pfam" id="PF22016"/>
    </source>
</evidence>
<dbReference type="AlphaFoldDB" id="V6IUI6"/>
<dbReference type="Pfam" id="PF07929">
    <property type="entry name" value="PRiA4_ORF3"/>
    <property type="match status" value="1"/>
</dbReference>
<reference evidence="3 4" key="1">
    <citation type="journal article" date="2013" name="Genome Announc.">
        <title>Genome Sequence of Sporolactobacillus laevolacticus DSM442, an Efficient Polymer-Grade D-Lactate Producer from Agricultural Waste Cottonseed as a Nitrogen Source.</title>
        <authorList>
            <person name="Wang H."/>
            <person name="Wang L."/>
            <person name="Ju J."/>
            <person name="Yu B."/>
            <person name="Ma Y."/>
        </authorList>
    </citation>
    <scope>NUCLEOTIDE SEQUENCE [LARGE SCALE GENOMIC DNA]</scope>
    <source>
        <strain evidence="3 4">DSM 442</strain>
    </source>
</reference>
<organism evidence="3 4">
    <name type="scientific">Sporolactobacillus laevolacticus DSM 442</name>
    <dbReference type="NCBI Taxonomy" id="1395513"/>
    <lineage>
        <taxon>Bacteria</taxon>
        <taxon>Bacillati</taxon>
        <taxon>Bacillota</taxon>
        <taxon>Bacilli</taxon>
        <taxon>Bacillales</taxon>
        <taxon>Sporolactobacillaceae</taxon>
        <taxon>Sporolactobacillus</taxon>
    </lineage>
</organism>
<sequence>MLIQCTKKLLDQLKIKPDLEKQETPLFSWHANLITIDRRKTIVLMNDSSRYTIVLYGLKAKDIKHLNELIIDAIRQTLLDELVKPEIVERFLERSPEIVYTKTKDRTMVARLNKACDNVWFNGEKLNPDQIIQSAESRKVSTLLVGDKSGNYVCPNELMYRDLETFSKESIFSCKAVVFKVTLGLENHNVWRRVIVPIETTFEQLHDILQIVFGWQDSHLHDFCVFDNKRPVVNLVCSDDAFDYPSDIPMIMETDRKLSDFIPKYSRIKYIYDFGDNWEHYIELEKIEENYAKNYSVCLDSDGTAPPEDVGGEAGYDAFLSAIADPAHPDHEEIIEWGGMQGYTPFNRELINRMLRRSL</sequence>
<comment type="caution">
    <text evidence="3">The sequence shown here is derived from an EMBL/GenBank/DDBJ whole genome shotgun (WGS) entry which is preliminary data.</text>
</comment>
<evidence type="ECO:0000259" key="1">
    <source>
        <dbReference type="Pfam" id="PF07929"/>
    </source>
</evidence>
<dbReference type="PANTHER" id="PTHR41878:SF1">
    <property type="entry name" value="TNPR PROTEIN"/>
    <property type="match status" value="1"/>
</dbReference>
<dbReference type="EMBL" id="AWTC01000018">
    <property type="protein sequence ID" value="EST10763.1"/>
    <property type="molecule type" value="Genomic_DNA"/>
</dbReference>
<dbReference type="Gene3D" id="3.10.290.30">
    <property type="entry name" value="MM3350-like"/>
    <property type="match status" value="1"/>
</dbReference>
<evidence type="ECO:0008006" key="5">
    <source>
        <dbReference type="Google" id="ProtNLM"/>
    </source>
</evidence>
<keyword evidence="4" id="KW-1185">Reference proteome</keyword>
<dbReference type="OrthoDB" id="9801392at2"/>
<accession>V6IUI6</accession>
<name>V6IUI6_9BACL</name>
<dbReference type="PANTHER" id="PTHR41878">
    <property type="entry name" value="LEXA REPRESSOR-RELATED"/>
    <property type="match status" value="1"/>
</dbReference>
<dbReference type="Proteomes" id="UP000018296">
    <property type="component" value="Unassembled WGS sequence"/>
</dbReference>
<dbReference type="InterPro" id="IPR053864">
    <property type="entry name" value="DUF6933"/>
</dbReference>
<gene>
    <name evidence="3" type="ORF">P343_15590</name>
</gene>
<evidence type="ECO:0000313" key="4">
    <source>
        <dbReference type="Proteomes" id="UP000018296"/>
    </source>
</evidence>